<sequence length="809" mass="93561">MQAQIAMLGQFVRLIQIVLCVCFLVICICWSDAVSLTGLQESVTFAQHAIMESKVYRMFQLVQVTVDSTEAKIRRGDFDYTKPRDFEPFLLSLQSGLREIKSGLFDIYEIFLMFPDGGMILTSYNYNSINDNLTTVYFTAEKGYNDSFDVRCRSYFVAAMNYTFDGRTDGTLNYLNETSLPLNTAECERARKIYQDIFFNSSQEQSRDIVPDVAWTKLVLQEYVRICARVRLYIYIYKNNEWIGAVTIFFFAEDIGHYLGMNSLGVETTRRGKHPNSTSWVFENDVSNYMVASSDGPIFNPQTEQGIGTYLGLEEFTTFSNLYWSTNYPNRYISIASEEIIQVHGIDQLPVNSNSSLKTISLPLDFPQLTASRIRYYDTHIDQESVFFYYNLDWIVCSLMSLPSMTVHFSDQMVMLITMALMAVFFTVLSEHIRNKAKQKEDEHYQKVERSYEDIKRDVQRIVLNACNAVWKEEMQQKELREGIALATTMSQAKFFLSNRAVQHMELQDRDHGKMFMFEKCQMETNNDWFHVKFVETFSHNWYDALVTFVIALHILLACWEPSTPSQLQQHGLKHWIVAVSIFCIVIEILDLAVQFFIRYFRFKSHHTKNGDQQTTSQILQDLQKLSLSGFDGYRPMFWFKYHENHVIRALIGPGELRFLIHGLLVVLVLLSFICAVSIRVSPFSYYVPVHPLLLVVRNTQLFNALFDVSRGIAKARDVLFLGFCMVFVTSALGMDLFAGTLNEGQSYDNFEQDISTLNLLFFLVVLLISLYAFLPMTINRFEASFKAARAATQHKREQKRVNALISAF</sequence>
<keyword evidence="1" id="KW-0472">Membrane</keyword>
<feature type="transmembrane region" description="Helical" evidence="1">
    <location>
        <begin position="659"/>
        <end position="680"/>
    </location>
</feature>
<feature type="transmembrane region" description="Helical" evidence="1">
    <location>
        <begin position="686"/>
        <end position="707"/>
    </location>
</feature>
<feature type="transmembrane region" description="Helical" evidence="1">
    <location>
        <begin position="413"/>
        <end position="430"/>
    </location>
</feature>
<reference evidence="2 3" key="1">
    <citation type="journal article" date="2013" name="Curr. Biol.">
        <title>The Genome of the Foraminiferan Reticulomyxa filosa.</title>
        <authorList>
            <person name="Glockner G."/>
            <person name="Hulsmann N."/>
            <person name="Schleicher M."/>
            <person name="Noegel A.A."/>
            <person name="Eichinger L."/>
            <person name="Gallinger C."/>
            <person name="Pawlowski J."/>
            <person name="Sierra R."/>
            <person name="Euteneuer U."/>
            <person name="Pillet L."/>
            <person name="Moustafa A."/>
            <person name="Platzer M."/>
            <person name="Groth M."/>
            <person name="Szafranski K."/>
            <person name="Schliwa M."/>
        </authorList>
    </citation>
    <scope>NUCLEOTIDE SEQUENCE [LARGE SCALE GENOMIC DNA]</scope>
</reference>
<feature type="transmembrane region" description="Helical" evidence="1">
    <location>
        <begin position="575"/>
        <end position="598"/>
    </location>
</feature>
<feature type="transmembrane region" description="Helical" evidence="1">
    <location>
        <begin position="760"/>
        <end position="779"/>
    </location>
</feature>
<accession>X6P6H5</accession>
<keyword evidence="1" id="KW-1133">Transmembrane helix</keyword>
<feature type="transmembrane region" description="Helical" evidence="1">
    <location>
        <begin position="12"/>
        <end position="33"/>
    </location>
</feature>
<evidence type="ECO:0000313" key="2">
    <source>
        <dbReference type="EMBL" id="ETO33689.1"/>
    </source>
</evidence>
<gene>
    <name evidence="2" type="ORF">RFI_03408</name>
</gene>
<evidence type="ECO:0000313" key="3">
    <source>
        <dbReference type="Proteomes" id="UP000023152"/>
    </source>
</evidence>
<dbReference type="AlphaFoldDB" id="X6P6H5"/>
<feature type="transmembrane region" description="Helical" evidence="1">
    <location>
        <begin position="542"/>
        <end position="563"/>
    </location>
</feature>
<dbReference type="Proteomes" id="UP000023152">
    <property type="component" value="Unassembled WGS sequence"/>
</dbReference>
<protein>
    <submittedName>
        <fullName evidence="2">Uncharacterized protein</fullName>
    </submittedName>
</protein>
<feature type="non-terminal residue" evidence="2">
    <location>
        <position position="809"/>
    </location>
</feature>
<dbReference type="EMBL" id="ASPP01003195">
    <property type="protein sequence ID" value="ETO33689.1"/>
    <property type="molecule type" value="Genomic_DNA"/>
</dbReference>
<evidence type="ECO:0000256" key="1">
    <source>
        <dbReference type="SAM" id="Phobius"/>
    </source>
</evidence>
<comment type="caution">
    <text evidence="2">The sequence shown here is derived from an EMBL/GenBank/DDBJ whole genome shotgun (WGS) entry which is preliminary data.</text>
</comment>
<keyword evidence="1" id="KW-0812">Transmembrane</keyword>
<name>X6P6H5_RETFI</name>
<keyword evidence="3" id="KW-1185">Reference proteome</keyword>
<proteinExistence type="predicted"/>
<organism evidence="2 3">
    <name type="scientific">Reticulomyxa filosa</name>
    <dbReference type="NCBI Taxonomy" id="46433"/>
    <lineage>
        <taxon>Eukaryota</taxon>
        <taxon>Sar</taxon>
        <taxon>Rhizaria</taxon>
        <taxon>Retaria</taxon>
        <taxon>Foraminifera</taxon>
        <taxon>Monothalamids</taxon>
        <taxon>Reticulomyxidae</taxon>
        <taxon>Reticulomyxa</taxon>
    </lineage>
</organism>
<feature type="transmembrane region" description="Helical" evidence="1">
    <location>
        <begin position="719"/>
        <end position="740"/>
    </location>
</feature>